<dbReference type="PROSITE" id="PS50983">
    <property type="entry name" value="FE_B12_PBP"/>
    <property type="match status" value="1"/>
</dbReference>
<dbReference type="PANTHER" id="PTHR30535">
    <property type="entry name" value="VITAMIN B12-BINDING PROTEIN"/>
    <property type="match status" value="1"/>
</dbReference>
<comment type="caution">
    <text evidence="3">The sequence shown here is derived from an EMBL/GenBank/DDBJ whole genome shotgun (WGS) entry which is preliminary data.</text>
</comment>
<keyword evidence="1" id="KW-0732">Signal</keyword>
<dbReference type="InterPro" id="IPR002491">
    <property type="entry name" value="ABC_transptr_periplasmic_BD"/>
</dbReference>
<dbReference type="Gene3D" id="3.40.50.1980">
    <property type="entry name" value="Nitrogenase molybdenum iron protein domain"/>
    <property type="match status" value="2"/>
</dbReference>
<dbReference type="SUPFAM" id="SSF53807">
    <property type="entry name" value="Helical backbone' metal receptor"/>
    <property type="match status" value="1"/>
</dbReference>
<evidence type="ECO:0000256" key="1">
    <source>
        <dbReference type="SAM" id="SignalP"/>
    </source>
</evidence>
<name>S3K1F2_TREMA</name>
<protein>
    <recommendedName>
        <fullName evidence="2">Fe/B12 periplasmic-binding domain-containing protein</fullName>
    </recommendedName>
</protein>
<dbReference type="HOGENOM" id="CLU_038034_7_0_12"/>
<evidence type="ECO:0000259" key="2">
    <source>
        <dbReference type="PROSITE" id="PS50983"/>
    </source>
</evidence>
<dbReference type="InterPro" id="IPR050902">
    <property type="entry name" value="ABC_Transporter_SBP"/>
</dbReference>
<gene>
    <name evidence="3" type="ORF">HMPREF9194_00056</name>
</gene>
<dbReference type="eggNOG" id="COG0614">
    <property type="taxonomic scope" value="Bacteria"/>
</dbReference>
<dbReference type="Pfam" id="PF01497">
    <property type="entry name" value="Peripla_BP_2"/>
    <property type="match status" value="1"/>
</dbReference>
<evidence type="ECO:0000313" key="4">
    <source>
        <dbReference type="Proteomes" id="UP000014541"/>
    </source>
</evidence>
<sequence>MKAKKLFAITAAALLLSSLLTAAETLYPLTVTIFDASGKEMRQTVSKRPTRVVTSNVSSTEILLKLGLKDTIIGILKPDNKITNEYAADFASFKVIGDKKSLSKEAVLAARPDIIVGRDKLFNAKALGTVAELNAAGIAAVPQKASVTGINPVLETVLEDIQTYGKIFNAQDKAAELTAQLAARIKETDALVRSKAKGTQKVLAMTNFNGNVFGSFDVSTGLQGNVLARLKLVPALDKPANELGLENLVSMNPDIIFYITADRNAKNDPTAIQNLRINGALANVTAIKNNAIIAIAYDDFMDYGVRTIEIYSKLAKALYGN</sequence>
<reference evidence="3 4" key="1">
    <citation type="submission" date="2013-04" db="EMBL/GenBank/DDBJ databases">
        <title>The Genome Sequence of Treponema maltophilum ATCC 51939.</title>
        <authorList>
            <consortium name="The Broad Institute Genomics Platform"/>
            <person name="Earl A."/>
            <person name="Ward D."/>
            <person name="Feldgarden M."/>
            <person name="Gevers D."/>
            <person name="Leonetti C."/>
            <person name="Blanton J.M."/>
            <person name="Dewhirst F.E."/>
            <person name="Izard J."/>
            <person name="Walker B."/>
            <person name="Young S."/>
            <person name="Zeng Q."/>
            <person name="Gargeya S."/>
            <person name="Fitzgerald M."/>
            <person name="Haas B."/>
            <person name="Abouelleil A."/>
            <person name="Allen A.W."/>
            <person name="Alvarado L."/>
            <person name="Arachchi H.M."/>
            <person name="Berlin A.M."/>
            <person name="Chapman S.B."/>
            <person name="Gainer-Dewar J."/>
            <person name="Goldberg J."/>
            <person name="Griggs A."/>
            <person name="Gujja S."/>
            <person name="Hansen M."/>
            <person name="Howarth C."/>
            <person name="Imamovic A."/>
            <person name="Ireland A."/>
            <person name="Larimer J."/>
            <person name="McCowan C."/>
            <person name="Murphy C."/>
            <person name="Pearson M."/>
            <person name="Poon T.W."/>
            <person name="Priest M."/>
            <person name="Roberts A."/>
            <person name="Saif S."/>
            <person name="Shea T."/>
            <person name="Sisk P."/>
            <person name="Sykes S."/>
            <person name="Wortman J."/>
            <person name="Nusbaum C."/>
            <person name="Birren B."/>
        </authorList>
    </citation>
    <scope>NUCLEOTIDE SEQUENCE [LARGE SCALE GENOMIC DNA]</scope>
    <source>
        <strain evidence="3 4">ATCC 51939</strain>
    </source>
</reference>
<dbReference type="EMBL" id="ATFF01000002">
    <property type="protein sequence ID" value="EPF32068.1"/>
    <property type="molecule type" value="Genomic_DNA"/>
</dbReference>
<dbReference type="OrthoDB" id="356537at2"/>
<keyword evidence="4" id="KW-1185">Reference proteome</keyword>
<dbReference type="PANTHER" id="PTHR30535:SF7">
    <property type="entry name" value="IRON(III) DICITRATE-BINDING PROTEIN"/>
    <property type="match status" value="1"/>
</dbReference>
<dbReference type="RefSeq" id="WP_016524365.1">
    <property type="nucleotide sequence ID" value="NZ_KE332518.1"/>
</dbReference>
<organism evidence="3 4">
    <name type="scientific">Treponema maltophilum ATCC 51939</name>
    <dbReference type="NCBI Taxonomy" id="1125699"/>
    <lineage>
        <taxon>Bacteria</taxon>
        <taxon>Pseudomonadati</taxon>
        <taxon>Spirochaetota</taxon>
        <taxon>Spirochaetia</taxon>
        <taxon>Spirochaetales</taxon>
        <taxon>Treponemataceae</taxon>
        <taxon>Treponema</taxon>
    </lineage>
</organism>
<dbReference type="STRING" id="1125699.HMPREF9194_00056"/>
<dbReference type="AlphaFoldDB" id="S3K1F2"/>
<feature type="chain" id="PRO_5004522702" description="Fe/B12 periplasmic-binding domain-containing protein" evidence="1">
    <location>
        <begin position="23"/>
        <end position="321"/>
    </location>
</feature>
<dbReference type="Proteomes" id="UP000014541">
    <property type="component" value="Unassembled WGS sequence"/>
</dbReference>
<feature type="signal peptide" evidence="1">
    <location>
        <begin position="1"/>
        <end position="22"/>
    </location>
</feature>
<feature type="domain" description="Fe/B12 periplasmic-binding" evidence="2">
    <location>
        <begin position="51"/>
        <end position="321"/>
    </location>
</feature>
<proteinExistence type="predicted"/>
<accession>S3K1F2</accession>
<dbReference type="PATRIC" id="fig|1125699.3.peg.54"/>
<evidence type="ECO:0000313" key="3">
    <source>
        <dbReference type="EMBL" id="EPF32068.1"/>
    </source>
</evidence>